<evidence type="ECO:0000259" key="2">
    <source>
        <dbReference type="PROSITE" id="PS51762"/>
    </source>
</evidence>
<gene>
    <name evidence="3" type="ORF">ENS59_14300</name>
</gene>
<dbReference type="InterPro" id="IPR050546">
    <property type="entry name" value="Glycosyl_Hydrlase_16"/>
</dbReference>
<comment type="caution">
    <text evidence="3">The sequence shown here is derived from an EMBL/GenBank/DDBJ whole genome shotgun (WGS) entry which is preliminary data.</text>
</comment>
<dbReference type="PANTHER" id="PTHR10963">
    <property type="entry name" value="GLYCOSYL HYDROLASE-RELATED"/>
    <property type="match status" value="1"/>
</dbReference>
<dbReference type="InterPro" id="IPR013320">
    <property type="entry name" value="ConA-like_dom_sf"/>
</dbReference>
<dbReference type="Gene3D" id="2.60.120.200">
    <property type="match status" value="1"/>
</dbReference>
<dbReference type="CDD" id="cd08023">
    <property type="entry name" value="GH16_laminarinase_like"/>
    <property type="match status" value="1"/>
</dbReference>
<dbReference type="PROSITE" id="PS51762">
    <property type="entry name" value="GH16_2"/>
    <property type="match status" value="1"/>
</dbReference>
<dbReference type="SUPFAM" id="SSF49899">
    <property type="entry name" value="Concanavalin A-like lectins/glucanases"/>
    <property type="match status" value="1"/>
</dbReference>
<dbReference type="GO" id="GO:0005975">
    <property type="term" value="P:carbohydrate metabolic process"/>
    <property type="evidence" value="ECO:0007669"/>
    <property type="project" value="InterPro"/>
</dbReference>
<dbReference type="GO" id="GO:0004553">
    <property type="term" value="F:hydrolase activity, hydrolyzing O-glycosyl compounds"/>
    <property type="evidence" value="ECO:0007669"/>
    <property type="project" value="InterPro"/>
</dbReference>
<dbReference type="PANTHER" id="PTHR10963:SF55">
    <property type="entry name" value="GLYCOSIDE HYDROLASE FAMILY 16 PROTEIN"/>
    <property type="match status" value="1"/>
</dbReference>
<keyword evidence="3" id="KW-0378">Hydrolase</keyword>
<name>A0A7C3I617_9SPIR</name>
<dbReference type="AlphaFoldDB" id="A0A7C3I617"/>
<organism evidence="3">
    <name type="scientific">Gracilinema caldarium</name>
    <dbReference type="NCBI Taxonomy" id="215591"/>
    <lineage>
        <taxon>Bacteria</taxon>
        <taxon>Pseudomonadati</taxon>
        <taxon>Spirochaetota</taxon>
        <taxon>Spirochaetia</taxon>
        <taxon>Spirochaetales</taxon>
        <taxon>Breznakiellaceae</taxon>
        <taxon>Gracilinema</taxon>
    </lineage>
</organism>
<sequence>MMLSSLISCTDTSVADPGTAHVPSGYQLVWQDEFNYSGAPDPEKWSYSLGGNGWGNGEAQFYTDKRSNSFVDKGTLTIRAQNENGLWTSARIKTQYKADWIYGYIEVRAKLPKGIGTWPAIWMLPSYEAYGGWPRSGEIDIMEHVGFDPEVIHTTVHTLSYNHKIGTQKNHHEKIPGTTDGFHIYAILWDEEAIQWFIDGKPFYQFKNEHKTYAEWPFDKPFYIILNLAMGGSWGGQKGIDKNLKAAQLEIDYVRVYQKP</sequence>
<proteinExistence type="inferred from homology"/>
<evidence type="ECO:0000256" key="1">
    <source>
        <dbReference type="ARBA" id="ARBA00006865"/>
    </source>
</evidence>
<comment type="similarity">
    <text evidence="1">Belongs to the glycosyl hydrolase 16 family.</text>
</comment>
<evidence type="ECO:0000313" key="3">
    <source>
        <dbReference type="EMBL" id="HFH30658.1"/>
    </source>
</evidence>
<accession>A0A7C3I617</accession>
<dbReference type="Pfam" id="PF00722">
    <property type="entry name" value="Glyco_hydro_16"/>
    <property type="match status" value="1"/>
</dbReference>
<dbReference type="EMBL" id="DSVL01000439">
    <property type="protein sequence ID" value="HFH30658.1"/>
    <property type="molecule type" value="Genomic_DNA"/>
</dbReference>
<protein>
    <submittedName>
        <fullName evidence="3">Glycoside hydrolase family 16 protein</fullName>
    </submittedName>
</protein>
<dbReference type="InterPro" id="IPR000757">
    <property type="entry name" value="Beta-glucanase-like"/>
</dbReference>
<feature type="domain" description="GH16" evidence="2">
    <location>
        <begin position="34"/>
        <end position="260"/>
    </location>
</feature>
<reference evidence="3" key="1">
    <citation type="journal article" date="2020" name="mSystems">
        <title>Genome- and Community-Level Interaction Insights into Carbon Utilization and Element Cycling Functions of Hydrothermarchaeota in Hydrothermal Sediment.</title>
        <authorList>
            <person name="Zhou Z."/>
            <person name="Liu Y."/>
            <person name="Xu W."/>
            <person name="Pan J."/>
            <person name="Luo Z.H."/>
            <person name="Li M."/>
        </authorList>
    </citation>
    <scope>NUCLEOTIDE SEQUENCE [LARGE SCALE GENOMIC DNA]</scope>
    <source>
        <strain evidence="3">SpSt-503</strain>
    </source>
</reference>